<keyword evidence="4" id="KW-1185">Reference proteome</keyword>
<feature type="region of interest" description="Disordered" evidence="1">
    <location>
        <begin position="1"/>
        <end position="39"/>
    </location>
</feature>
<dbReference type="PANTHER" id="PTHR37319">
    <property type="entry name" value="TRANSPOSASE"/>
    <property type="match status" value="1"/>
</dbReference>
<accession>A0A8X6YXK0</accession>
<dbReference type="SUPFAM" id="SSF53098">
    <property type="entry name" value="Ribonuclease H-like"/>
    <property type="match status" value="1"/>
</dbReference>
<dbReference type="InterPro" id="IPR008160">
    <property type="entry name" value="Collagen"/>
</dbReference>
<dbReference type="OrthoDB" id="10432322at2759"/>
<dbReference type="AlphaFoldDB" id="A0A8X6YXK0"/>
<dbReference type="Pfam" id="PF14706">
    <property type="entry name" value="Tnp_DNA_bind"/>
    <property type="match status" value="1"/>
</dbReference>
<protein>
    <submittedName>
        <fullName evidence="3">Transposase for transposon Tn5</fullName>
    </submittedName>
</protein>
<dbReference type="Pfam" id="PF01391">
    <property type="entry name" value="Collagen"/>
    <property type="match status" value="1"/>
</dbReference>
<dbReference type="Gene3D" id="1.10.246.40">
    <property type="entry name" value="Tn5 transposase, domain 1"/>
    <property type="match status" value="1"/>
</dbReference>
<feature type="domain" description="Transposase Tn5-like N-terminal" evidence="2">
    <location>
        <begin position="65"/>
        <end position="122"/>
    </location>
</feature>
<dbReference type="InterPro" id="IPR012337">
    <property type="entry name" value="RNaseH-like_sf"/>
</dbReference>
<name>A0A8X6YXK0_9ARAC</name>
<proteinExistence type="predicted"/>
<gene>
    <name evidence="3" type="primary">tnpA</name>
    <name evidence="3" type="ORF">TNIN_55091</name>
</gene>
<dbReference type="InterPro" id="IPR038215">
    <property type="entry name" value="TN5-like_N_sf"/>
</dbReference>
<sequence length="415" mass="46551">MTGPPGPRGEPGVPGYDGLPGEPGPSGVPGLPGPKGVPGLPGPKGIYGLKMEYMMKRNINTSTGEWAESEFGIVNFGDIRLSKRLLKIVNSFAESPERSINQACEDWHQSKAAYRFFQNDAISERKILDSHIIKTVERAKEYSTILAIQDTSYISYKNHKKTEGLGIIAARLTSKTTNFKTHGLVMHTTFAVTTEGLPIGLLDQKISTRPPVAEDLKELKRRSHNTAIPIEEKESIRWIASLKDSTHHPGLKNVKVVTVCDREADIYDLFEVASTNQSLFVVRGNQNRTVNKKSTYSKKGGERLWDLMNRMSCQGEIQVNIPARNDKPQRTTVLEVKFSNFVMNASKNNARRKTRKLPNLSLNAVYVIEKYPPFGEEPMNWILLTNINISNFEEAVEKIQWYCLEPVLKGVKQLI</sequence>
<dbReference type="Gene3D" id="3.90.350.10">
    <property type="entry name" value="Transposase Inhibitor Protein From Tn5, Chain A, domain 1"/>
    <property type="match status" value="1"/>
</dbReference>
<reference evidence="3" key="1">
    <citation type="submission" date="2020-08" db="EMBL/GenBank/DDBJ databases">
        <title>Multicomponent nature underlies the extraordinary mechanical properties of spider dragline silk.</title>
        <authorList>
            <person name="Kono N."/>
            <person name="Nakamura H."/>
            <person name="Mori M."/>
            <person name="Yoshida Y."/>
            <person name="Ohtoshi R."/>
            <person name="Malay A.D."/>
            <person name="Moran D.A.P."/>
            <person name="Tomita M."/>
            <person name="Numata K."/>
            <person name="Arakawa K."/>
        </authorList>
    </citation>
    <scope>NUCLEOTIDE SEQUENCE</scope>
</reference>
<organism evidence="3 4">
    <name type="scientific">Trichonephila inaurata madagascariensis</name>
    <dbReference type="NCBI Taxonomy" id="2747483"/>
    <lineage>
        <taxon>Eukaryota</taxon>
        <taxon>Metazoa</taxon>
        <taxon>Ecdysozoa</taxon>
        <taxon>Arthropoda</taxon>
        <taxon>Chelicerata</taxon>
        <taxon>Arachnida</taxon>
        <taxon>Araneae</taxon>
        <taxon>Araneomorphae</taxon>
        <taxon>Entelegynae</taxon>
        <taxon>Araneoidea</taxon>
        <taxon>Nephilidae</taxon>
        <taxon>Trichonephila</taxon>
        <taxon>Trichonephila inaurata</taxon>
    </lineage>
</organism>
<dbReference type="NCBIfam" id="NF033590">
    <property type="entry name" value="transpos_IS4_3"/>
    <property type="match status" value="1"/>
</dbReference>
<dbReference type="PANTHER" id="PTHR37319:SF1">
    <property type="entry name" value="TRANSPOSASE TN5 DIMERISATION DOMAIN-CONTAINING PROTEIN"/>
    <property type="match status" value="1"/>
</dbReference>
<dbReference type="InterPro" id="IPR047768">
    <property type="entry name" value="Tn5p-like"/>
</dbReference>
<evidence type="ECO:0000256" key="1">
    <source>
        <dbReference type="SAM" id="MobiDB-lite"/>
    </source>
</evidence>
<dbReference type="Proteomes" id="UP000886998">
    <property type="component" value="Unassembled WGS sequence"/>
</dbReference>
<dbReference type="EMBL" id="BMAV01023781">
    <property type="protein sequence ID" value="GFY79857.1"/>
    <property type="molecule type" value="Genomic_DNA"/>
</dbReference>
<dbReference type="InterPro" id="IPR014735">
    <property type="entry name" value="Transposase_Tn5-like_N"/>
</dbReference>
<comment type="caution">
    <text evidence="3">The sequence shown here is derived from an EMBL/GenBank/DDBJ whole genome shotgun (WGS) entry which is preliminary data.</text>
</comment>
<dbReference type="InterPro" id="IPR054836">
    <property type="entry name" value="Tn5_transposase"/>
</dbReference>
<evidence type="ECO:0000313" key="3">
    <source>
        <dbReference type="EMBL" id="GFY79857.1"/>
    </source>
</evidence>
<evidence type="ECO:0000259" key="2">
    <source>
        <dbReference type="Pfam" id="PF14706"/>
    </source>
</evidence>
<evidence type="ECO:0000313" key="4">
    <source>
        <dbReference type="Proteomes" id="UP000886998"/>
    </source>
</evidence>